<dbReference type="SMART" id="SM00384">
    <property type="entry name" value="AT_hook"/>
    <property type="match status" value="3"/>
</dbReference>
<evidence type="ECO:0000313" key="3">
    <source>
        <dbReference type="WBParaSite" id="ACAC_0001007301-mRNA-1"/>
    </source>
</evidence>
<name>A0A158PAW3_ANGCA</name>
<dbReference type="PRINTS" id="PR00929">
    <property type="entry name" value="ATHOOK"/>
</dbReference>
<organism evidence="2 3">
    <name type="scientific">Angiostrongylus cantonensis</name>
    <name type="common">Rat lungworm</name>
    <dbReference type="NCBI Taxonomy" id="6313"/>
    <lineage>
        <taxon>Eukaryota</taxon>
        <taxon>Metazoa</taxon>
        <taxon>Ecdysozoa</taxon>
        <taxon>Nematoda</taxon>
        <taxon>Chromadorea</taxon>
        <taxon>Rhabditida</taxon>
        <taxon>Rhabditina</taxon>
        <taxon>Rhabditomorpha</taxon>
        <taxon>Strongyloidea</taxon>
        <taxon>Metastrongylidae</taxon>
        <taxon>Angiostrongylus</taxon>
    </lineage>
</organism>
<protein>
    <submittedName>
        <fullName evidence="3">Ion transport domain-containing protein</fullName>
    </submittedName>
</protein>
<feature type="compositionally biased region" description="Basic and acidic residues" evidence="1">
    <location>
        <begin position="46"/>
        <end position="56"/>
    </location>
</feature>
<evidence type="ECO:0000256" key="1">
    <source>
        <dbReference type="SAM" id="MobiDB-lite"/>
    </source>
</evidence>
<feature type="region of interest" description="Disordered" evidence="1">
    <location>
        <begin position="1"/>
        <end position="56"/>
    </location>
</feature>
<feature type="compositionally biased region" description="Low complexity" evidence="1">
    <location>
        <begin position="1"/>
        <end position="12"/>
    </location>
</feature>
<feature type="compositionally biased region" description="Basic residues" evidence="1">
    <location>
        <begin position="36"/>
        <end position="45"/>
    </location>
</feature>
<dbReference type="WBParaSite" id="ACAC_0001007301-mRNA-1">
    <property type="protein sequence ID" value="ACAC_0001007301-mRNA-1"/>
    <property type="gene ID" value="ACAC_0001007301"/>
</dbReference>
<accession>A0A158PAW3</accession>
<proteinExistence type="predicted"/>
<keyword evidence="2" id="KW-1185">Reference proteome</keyword>
<sequence length="229" mass="26098">MTPVERIVPGVPVRKRGRPPKVESAPDTAIDESGGSKRKRGRPPKKRVDDSGANIENKEDEILNGTFKRSYSPNNSESFNVQKVNSYSDTGYVHLRDFDRAVVTEKRRRGRPKKTEKSNLVGKWSDGMAPSTGRYTLPLPVPDSWPIVFNMEEIMKELSEMYANVKEQKRGEFHNQIKAFVFALHWVGFTWLKLIIGILRSIDSHYLSNLRGWKFFDFVIGMTPLGIAS</sequence>
<dbReference type="AlphaFoldDB" id="A0A158PAW3"/>
<dbReference type="Proteomes" id="UP000035642">
    <property type="component" value="Unassembled WGS sequence"/>
</dbReference>
<dbReference type="Pfam" id="PF02178">
    <property type="entry name" value="AT_hook"/>
    <property type="match status" value="3"/>
</dbReference>
<reference evidence="2" key="1">
    <citation type="submission" date="2012-09" db="EMBL/GenBank/DDBJ databases">
        <authorList>
            <person name="Martin A.A."/>
        </authorList>
    </citation>
    <scope>NUCLEOTIDE SEQUENCE</scope>
</reference>
<dbReference type="GO" id="GO:0003677">
    <property type="term" value="F:DNA binding"/>
    <property type="evidence" value="ECO:0007669"/>
    <property type="project" value="InterPro"/>
</dbReference>
<evidence type="ECO:0000313" key="2">
    <source>
        <dbReference type="Proteomes" id="UP000035642"/>
    </source>
</evidence>
<reference evidence="3" key="2">
    <citation type="submission" date="2016-04" db="UniProtKB">
        <authorList>
            <consortium name="WormBaseParasite"/>
        </authorList>
    </citation>
    <scope>IDENTIFICATION</scope>
</reference>
<dbReference type="InterPro" id="IPR017956">
    <property type="entry name" value="AT_hook_DNA-bd_motif"/>
</dbReference>